<dbReference type="AlphaFoldDB" id="A0A136LX31"/>
<dbReference type="PANTHER" id="PTHR11759">
    <property type="entry name" value="40S RIBOSOMAL PROTEIN S14/30S RIBOSOMAL PROTEIN S11"/>
    <property type="match status" value="1"/>
</dbReference>
<keyword evidence="4" id="KW-0699">rRNA-binding</keyword>
<dbReference type="SUPFAM" id="SSF53137">
    <property type="entry name" value="Translational machinery components"/>
    <property type="match status" value="1"/>
</dbReference>
<keyword evidence="4" id="KW-0694">RNA-binding</keyword>
<evidence type="ECO:0000256" key="2">
    <source>
        <dbReference type="ARBA" id="ARBA00022980"/>
    </source>
</evidence>
<evidence type="ECO:0000256" key="4">
    <source>
        <dbReference type="HAMAP-Rule" id="MF_01310"/>
    </source>
</evidence>
<feature type="region of interest" description="Disordered" evidence="5">
    <location>
        <begin position="1"/>
        <end position="27"/>
    </location>
</feature>
<accession>A0A136LX31</accession>
<dbReference type="HAMAP" id="MF_01310">
    <property type="entry name" value="Ribosomal_uS11"/>
    <property type="match status" value="1"/>
</dbReference>
<dbReference type="InterPro" id="IPR036967">
    <property type="entry name" value="Ribosomal_uS11_sf"/>
</dbReference>
<evidence type="ECO:0000313" key="6">
    <source>
        <dbReference type="EMBL" id="KXK26203.1"/>
    </source>
</evidence>
<keyword evidence="3 4" id="KW-0687">Ribonucleoprotein</keyword>
<dbReference type="GO" id="GO:0006412">
    <property type="term" value="P:translation"/>
    <property type="evidence" value="ECO:0007669"/>
    <property type="project" value="UniProtKB-UniRule"/>
</dbReference>
<dbReference type="FunFam" id="3.30.420.80:FF:000010">
    <property type="entry name" value="30S ribosomal protein S11"/>
    <property type="match status" value="1"/>
</dbReference>
<dbReference type="Pfam" id="PF00411">
    <property type="entry name" value="Ribosomal_S11"/>
    <property type="match status" value="1"/>
</dbReference>
<gene>
    <name evidence="4 6" type="primary">rpsK</name>
    <name evidence="6" type="ORF">TR69_WS6001001198</name>
</gene>
<feature type="region of interest" description="Disordered" evidence="5">
    <location>
        <begin position="126"/>
        <end position="145"/>
    </location>
</feature>
<dbReference type="Gene3D" id="3.30.420.80">
    <property type="entry name" value="Ribosomal protein S11"/>
    <property type="match status" value="1"/>
</dbReference>
<evidence type="ECO:0000256" key="5">
    <source>
        <dbReference type="SAM" id="MobiDB-lite"/>
    </source>
</evidence>
<evidence type="ECO:0000256" key="1">
    <source>
        <dbReference type="ARBA" id="ARBA00006194"/>
    </source>
</evidence>
<evidence type="ECO:0000256" key="3">
    <source>
        <dbReference type="ARBA" id="ARBA00023274"/>
    </source>
</evidence>
<dbReference type="GO" id="GO:0005840">
    <property type="term" value="C:ribosome"/>
    <property type="evidence" value="ECO:0007669"/>
    <property type="project" value="UniProtKB-KW"/>
</dbReference>
<name>A0A136LX31_9BACT</name>
<dbReference type="GO" id="GO:0003735">
    <property type="term" value="F:structural constituent of ribosome"/>
    <property type="evidence" value="ECO:0007669"/>
    <property type="project" value="InterPro"/>
</dbReference>
<comment type="function">
    <text evidence="4">Located on the platform of the 30S subunit, it bridges several disparate RNA helices of the 16S rRNA. Forms part of the Shine-Dalgarno cleft in the 70S ribosome.</text>
</comment>
<protein>
    <recommendedName>
        <fullName evidence="4">Small ribosomal subunit protein uS11</fullName>
    </recommendedName>
</protein>
<dbReference type="InterPro" id="IPR001971">
    <property type="entry name" value="Ribosomal_uS11"/>
</dbReference>
<comment type="similarity">
    <text evidence="1 4">Belongs to the universal ribosomal protein uS11 family.</text>
</comment>
<comment type="caution">
    <text evidence="6">The sequence shown here is derived from an EMBL/GenBank/DDBJ whole genome shotgun (WGS) entry which is preliminary data.</text>
</comment>
<keyword evidence="2 4" id="KW-0689">Ribosomal protein</keyword>
<comment type="subunit">
    <text evidence="4">Part of the 30S ribosomal subunit. Interacts with proteins S7 and S18. Binds to IF-3.</text>
</comment>
<dbReference type="GO" id="GO:0019843">
    <property type="term" value="F:rRNA binding"/>
    <property type="evidence" value="ECO:0007669"/>
    <property type="project" value="UniProtKB-UniRule"/>
</dbReference>
<dbReference type="STRING" id="1617426.TR69_WS6001001198"/>
<dbReference type="EMBL" id="JYNZ01000004">
    <property type="protein sequence ID" value="KXK26203.1"/>
    <property type="molecule type" value="Genomic_DNA"/>
</dbReference>
<reference evidence="6 7" key="1">
    <citation type="submission" date="2015-02" db="EMBL/GenBank/DDBJ databases">
        <title>Improved understanding of the partial-nitritation anammox process through 23 genomes representing the majority of the microbial community.</title>
        <authorList>
            <person name="Speth D.R."/>
            <person name="In T Zandt M."/>
            <person name="Guerrero Cruz S."/>
            <person name="Jetten M.S."/>
            <person name="Dutilh B.E."/>
        </authorList>
    </citation>
    <scope>NUCLEOTIDE SEQUENCE [LARGE SCALE GENOMIC DNA]</scope>
    <source>
        <strain evidence="6">OLB20</strain>
    </source>
</reference>
<dbReference type="PIRSF" id="PIRSF002131">
    <property type="entry name" value="Ribosomal_S11"/>
    <property type="match status" value="1"/>
</dbReference>
<sequence length="145" mass="15191">MAKKEKKAKKENTMKGKQAAAAPKKKKKVQVQKGIVFINSSYNNTIISIADPAGAVLAWSSPGVIGFSGSRKSTAYAATKAAEDAVAKAQKYGIKEVRVIIKGAGLGRQAAVKGLRSAGLRIISLSDHTPIPHGGTVPRKKPRGS</sequence>
<evidence type="ECO:0000313" key="7">
    <source>
        <dbReference type="Proteomes" id="UP000070457"/>
    </source>
</evidence>
<proteinExistence type="inferred from homology"/>
<dbReference type="Proteomes" id="UP000070457">
    <property type="component" value="Unassembled WGS sequence"/>
</dbReference>
<dbReference type="NCBIfam" id="NF003698">
    <property type="entry name" value="PRK05309.1"/>
    <property type="match status" value="1"/>
</dbReference>
<dbReference type="GO" id="GO:1990904">
    <property type="term" value="C:ribonucleoprotein complex"/>
    <property type="evidence" value="ECO:0007669"/>
    <property type="project" value="UniProtKB-KW"/>
</dbReference>
<organism evidence="6 7">
    <name type="scientific">candidate division WS6 bacterium OLB20</name>
    <dbReference type="NCBI Taxonomy" id="1617426"/>
    <lineage>
        <taxon>Bacteria</taxon>
        <taxon>Candidatus Dojkabacteria</taxon>
    </lineage>
</organism>